<feature type="transmembrane region" description="Helical" evidence="6">
    <location>
        <begin position="35"/>
        <end position="57"/>
    </location>
</feature>
<evidence type="ECO:0000313" key="9">
    <source>
        <dbReference type="Proteomes" id="UP000011859"/>
    </source>
</evidence>
<dbReference type="eggNOG" id="COG1714">
    <property type="taxonomic scope" value="Bacteria"/>
</dbReference>
<accession>I4WKM0</accession>
<dbReference type="OrthoDB" id="8612316at2"/>
<keyword evidence="4 6" id="KW-1133">Transmembrane helix</keyword>
<protein>
    <submittedName>
        <fullName evidence="8">Putative membrane protein/domain protein</fullName>
    </submittedName>
</protein>
<evidence type="ECO:0000259" key="7">
    <source>
        <dbReference type="Pfam" id="PF06271"/>
    </source>
</evidence>
<reference evidence="8 9" key="1">
    <citation type="submission" date="2012-04" db="EMBL/GenBank/DDBJ databases">
        <title>Complete genome of Rhodanobacter sp. 2APBS1.</title>
        <authorList>
            <consortium name="US DOE Joint Genome Institute"/>
            <person name="Huntemann M."/>
            <person name="Wei C.-L."/>
            <person name="Han J."/>
            <person name="Detter J.C."/>
            <person name="Han C."/>
            <person name="Tapia R."/>
            <person name="Munk A.C.C."/>
            <person name="Chen A."/>
            <person name="Krypides N."/>
            <person name="Mavromatis K."/>
            <person name="Markowitz V."/>
            <person name="Szeto E."/>
            <person name="Ivanova N."/>
            <person name="Mikhailova N."/>
            <person name="Ovchinnikova G."/>
            <person name="Pagani I."/>
            <person name="Pati A."/>
            <person name="Goodwin L."/>
            <person name="Peters L."/>
            <person name="Pitluck S."/>
            <person name="Woyke T."/>
            <person name="Prakash O."/>
            <person name="Elkins J."/>
            <person name="Brown S."/>
            <person name="Palumbo A."/>
            <person name="Hemme C."/>
            <person name="Zhou J."/>
            <person name="Watson D."/>
            <person name="Jardine P."/>
            <person name="Kostka J."/>
            <person name="Green S."/>
        </authorList>
    </citation>
    <scope>NUCLEOTIDE SEQUENCE [LARGE SCALE GENOMIC DNA]</scope>
    <source>
        <strain evidence="8 9">2APBS1</strain>
    </source>
</reference>
<dbReference type="PANTHER" id="PTHR36115">
    <property type="entry name" value="PROLINE-RICH ANTIGEN HOMOLOG-RELATED"/>
    <property type="match status" value="1"/>
</dbReference>
<dbReference type="Proteomes" id="UP000011859">
    <property type="component" value="Chromosome"/>
</dbReference>
<dbReference type="InterPro" id="IPR010432">
    <property type="entry name" value="RDD"/>
</dbReference>
<feature type="transmembrane region" description="Helical" evidence="6">
    <location>
        <begin position="69"/>
        <end position="94"/>
    </location>
</feature>
<evidence type="ECO:0000313" key="8">
    <source>
        <dbReference type="EMBL" id="AGG90291.1"/>
    </source>
</evidence>
<comment type="subcellular location">
    <subcellularLocation>
        <location evidence="1">Cell membrane</location>
        <topology evidence="1">Multi-pass membrane protein</topology>
    </subcellularLocation>
</comment>
<evidence type="ECO:0000256" key="4">
    <source>
        <dbReference type="ARBA" id="ARBA00022989"/>
    </source>
</evidence>
<dbReference type="RefSeq" id="WP_007513468.1">
    <property type="nucleotide sequence ID" value="NC_020541.1"/>
</dbReference>
<name>I4WKM0_9GAMM</name>
<evidence type="ECO:0000256" key="5">
    <source>
        <dbReference type="ARBA" id="ARBA00023136"/>
    </source>
</evidence>
<accession>M4NRX1</accession>
<dbReference type="AlphaFoldDB" id="I4WKM0"/>
<evidence type="ECO:0000256" key="1">
    <source>
        <dbReference type="ARBA" id="ARBA00004651"/>
    </source>
</evidence>
<dbReference type="InterPro" id="IPR051791">
    <property type="entry name" value="Pra-immunoreactive"/>
</dbReference>
<keyword evidence="5 6" id="KW-0472">Membrane</keyword>
<feature type="domain" description="RDD" evidence="7">
    <location>
        <begin position="29"/>
        <end position="165"/>
    </location>
</feature>
<dbReference type="GO" id="GO:0005886">
    <property type="term" value="C:plasma membrane"/>
    <property type="evidence" value="ECO:0007669"/>
    <property type="project" value="UniProtKB-SubCell"/>
</dbReference>
<dbReference type="GeneID" id="72427832"/>
<dbReference type="KEGG" id="rhd:R2APBS1_3221"/>
<gene>
    <name evidence="8" type="ORF">R2APBS1_3221</name>
</gene>
<keyword evidence="9" id="KW-1185">Reference proteome</keyword>
<organism evidence="8 9">
    <name type="scientific">Rhodanobacter denitrificans</name>
    <dbReference type="NCBI Taxonomy" id="666685"/>
    <lineage>
        <taxon>Bacteria</taxon>
        <taxon>Pseudomonadati</taxon>
        <taxon>Pseudomonadota</taxon>
        <taxon>Gammaproteobacteria</taxon>
        <taxon>Lysobacterales</taxon>
        <taxon>Rhodanobacteraceae</taxon>
        <taxon>Rhodanobacter</taxon>
    </lineage>
</organism>
<sequence>METNPYAAPAAVVDDVAAWDAYDLENRKAGRGKRLGAALLDGLVNVIWLAPVLWAATMAGPVRQGLKPAAPMVGLMLLGMALMLGVLVVNCLMLHRSGQTVGKRAVDIAVVRTDGSRVSLPRYIFLRVLPVSLIGVIPLVGKLIGLVDPLLIFGKERRCLHDLIADTIVVDV</sequence>
<dbReference type="EMBL" id="CP003470">
    <property type="protein sequence ID" value="AGG90291.1"/>
    <property type="molecule type" value="Genomic_DNA"/>
</dbReference>
<dbReference type="Pfam" id="PF06271">
    <property type="entry name" value="RDD"/>
    <property type="match status" value="1"/>
</dbReference>
<dbReference type="STRING" id="666685.R2APBS1_3221"/>
<feature type="transmembrane region" description="Helical" evidence="6">
    <location>
        <begin position="124"/>
        <end position="147"/>
    </location>
</feature>
<keyword evidence="2" id="KW-1003">Cell membrane</keyword>
<keyword evidence="3 6" id="KW-0812">Transmembrane</keyword>
<dbReference type="PATRIC" id="fig|666685.9.peg.3167"/>
<evidence type="ECO:0000256" key="2">
    <source>
        <dbReference type="ARBA" id="ARBA00022475"/>
    </source>
</evidence>
<evidence type="ECO:0000256" key="3">
    <source>
        <dbReference type="ARBA" id="ARBA00022692"/>
    </source>
</evidence>
<evidence type="ECO:0000256" key="6">
    <source>
        <dbReference type="SAM" id="Phobius"/>
    </source>
</evidence>
<dbReference type="PANTHER" id="PTHR36115:SF4">
    <property type="entry name" value="MEMBRANE PROTEIN"/>
    <property type="match status" value="1"/>
</dbReference>
<dbReference type="HOGENOM" id="CLU_079635_3_0_6"/>
<proteinExistence type="predicted"/>